<keyword evidence="1" id="KW-0732">Signal</keyword>
<feature type="signal peptide" evidence="1">
    <location>
        <begin position="1"/>
        <end position="20"/>
    </location>
</feature>
<dbReference type="AlphaFoldDB" id="A0A1G7LNX4"/>
<evidence type="ECO:0000256" key="1">
    <source>
        <dbReference type="SAM" id="SignalP"/>
    </source>
</evidence>
<dbReference type="EMBL" id="FMZW01000059">
    <property type="protein sequence ID" value="SDF51227.1"/>
    <property type="molecule type" value="Genomic_DNA"/>
</dbReference>
<dbReference type="RefSeq" id="WP_092089784.1">
    <property type="nucleotide sequence ID" value="NZ_FMZW01000059.1"/>
</dbReference>
<proteinExistence type="predicted"/>
<accession>A0A1G7LNX4</accession>
<organism evidence="2 3">
    <name type="scientific">Bradyrhizobium brasilense</name>
    <dbReference type="NCBI Taxonomy" id="1419277"/>
    <lineage>
        <taxon>Bacteria</taxon>
        <taxon>Pseudomonadati</taxon>
        <taxon>Pseudomonadota</taxon>
        <taxon>Alphaproteobacteria</taxon>
        <taxon>Hyphomicrobiales</taxon>
        <taxon>Nitrobacteraceae</taxon>
        <taxon>Bradyrhizobium</taxon>
    </lineage>
</organism>
<reference evidence="2 3" key="1">
    <citation type="submission" date="2016-10" db="EMBL/GenBank/DDBJ databases">
        <authorList>
            <person name="de Groot N.N."/>
        </authorList>
    </citation>
    <scope>NUCLEOTIDE SEQUENCE [LARGE SCALE GENOMIC DNA]</scope>
    <source>
        <strain evidence="2 3">R5</strain>
    </source>
</reference>
<feature type="chain" id="PRO_5011724071" evidence="1">
    <location>
        <begin position="21"/>
        <end position="159"/>
    </location>
</feature>
<protein>
    <submittedName>
        <fullName evidence="2">Uncharacterized protein</fullName>
    </submittedName>
</protein>
<dbReference type="Proteomes" id="UP000199245">
    <property type="component" value="Unassembled WGS sequence"/>
</dbReference>
<name>A0A1G7LNX4_9BRAD</name>
<evidence type="ECO:0000313" key="3">
    <source>
        <dbReference type="Proteomes" id="UP000199245"/>
    </source>
</evidence>
<evidence type="ECO:0000313" key="2">
    <source>
        <dbReference type="EMBL" id="SDF51227.1"/>
    </source>
</evidence>
<gene>
    <name evidence="2" type="ORF">SAMN05216337_10597</name>
</gene>
<sequence>MWRSVGCLLLFLAATSAAVAEPSRFTCDTPRGKRVELGPSGKGGDAQWIDDDLDTVRPAVVIDGDTFTVTWGTSVAAEGKGGAKLTTYVFAAARRTAASIFATRTDDTTAEIFRFYFGDKSLYKLTSRLGGPSADTKAAPFVATYLATCRQQSPAAAKP</sequence>